<protein>
    <submittedName>
        <fullName evidence="3">Uncharacterized protein</fullName>
    </submittedName>
</protein>
<dbReference type="GO" id="GO:0045944">
    <property type="term" value="P:positive regulation of transcription by RNA polymerase II"/>
    <property type="evidence" value="ECO:0007669"/>
    <property type="project" value="TreeGrafter"/>
</dbReference>
<dbReference type="InterPro" id="IPR008116">
    <property type="entry name" value="SSDP_DNA-bd"/>
</dbReference>
<sequence length="35" mass="4184">FYFSTCSVFWDLYCAAPERRDTCEHSSEAKAFHDY</sequence>
<dbReference type="GO" id="GO:0003697">
    <property type="term" value="F:single-stranded DNA binding"/>
    <property type="evidence" value="ECO:0007669"/>
    <property type="project" value="InterPro"/>
</dbReference>
<dbReference type="PRINTS" id="PR01743">
    <property type="entry name" value="SSDNABINDING"/>
</dbReference>
<feature type="non-terminal residue" evidence="3">
    <location>
        <position position="35"/>
    </location>
</feature>
<keyword evidence="2" id="KW-0539">Nucleus</keyword>
<proteinExistence type="predicted"/>
<keyword evidence="4" id="KW-1185">Reference proteome</keyword>
<dbReference type="EMBL" id="QWLN02005722">
    <property type="protein sequence ID" value="TEA37166.1"/>
    <property type="molecule type" value="Genomic_DNA"/>
</dbReference>
<evidence type="ECO:0000313" key="4">
    <source>
        <dbReference type="Proteomes" id="UP000295264"/>
    </source>
</evidence>
<comment type="caution">
    <text evidence="3">The sequence shown here is derived from an EMBL/GenBank/DDBJ whole genome shotgun (WGS) entry which is preliminary data.</text>
</comment>
<gene>
    <name evidence="3" type="ORF">DBR06_SOUSAS210395</name>
</gene>
<dbReference type="GO" id="GO:0005634">
    <property type="term" value="C:nucleus"/>
    <property type="evidence" value="ECO:0007669"/>
    <property type="project" value="UniProtKB-SubCell"/>
</dbReference>
<dbReference type="Proteomes" id="UP000295264">
    <property type="component" value="Unassembled WGS sequence"/>
</dbReference>
<evidence type="ECO:0000256" key="1">
    <source>
        <dbReference type="ARBA" id="ARBA00004123"/>
    </source>
</evidence>
<dbReference type="AlphaFoldDB" id="A0A484GPS4"/>
<dbReference type="PANTHER" id="PTHR12610">
    <property type="entry name" value="SINGLE STRANDED DNA BINDING PROTEIN"/>
    <property type="match status" value="1"/>
</dbReference>
<evidence type="ECO:0000256" key="2">
    <source>
        <dbReference type="ARBA" id="ARBA00023242"/>
    </source>
</evidence>
<feature type="non-terminal residue" evidence="3">
    <location>
        <position position="1"/>
    </location>
</feature>
<comment type="subcellular location">
    <subcellularLocation>
        <location evidence="1">Nucleus</location>
    </subcellularLocation>
</comment>
<accession>A0A484GPS4</accession>
<organism evidence="3 4">
    <name type="scientific">Sousa chinensis</name>
    <name type="common">Indo-pacific humpbacked dolphin</name>
    <name type="synonym">Steno chinensis</name>
    <dbReference type="NCBI Taxonomy" id="103600"/>
    <lineage>
        <taxon>Eukaryota</taxon>
        <taxon>Metazoa</taxon>
        <taxon>Chordata</taxon>
        <taxon>Craniata</taxon>
        <taxon>Vertebrata</taxon>
        <taxon>Euteleostomi</taxon>
        <taxon>Mammalia</taxon>
        <taxon>Eutheria</taxon>
        <taxon>Laurasiatheria</taxon>
        <taxon>Artiodactyla</taxon>
        <taxon>Whippomorpha</taxon>
        <taxon>Cetacea</taxon>
        <taxon>Odontoceti</taxon>
        <taxon>Delphinidae</taxon>
        <taxon>Sousa</taxon>
    </lineage>
</organism>
<evidence type="ECO:0000313" key="3">
    <source>
        <dbReference type="EMBL" id="TEA37166.1"/>
    </source>
</evidence>
<reference evidence="3 4" key="1">
    <citation type="journal article" date="2018" name="Genomics">
        <title>Molecular footprints of inshore aquatic adaptation in Indo-Pacific humpback dolphin (Sousa chinensis).</title>
        <authorList>
            <person name="Ming Y."/>
            <person name="Jian J."/>
            <person name="Yu F."/>
            <person name="Yu X."/>
            <person name="Wang J."/>
            <person name="Liu W."/>
        </authorList>
    </citation>
    <scope>NUCLEOTIDE SEQUENCE [LARGE SCALE GENOMIC DNA]</scope>
    <source>
        <strain evidence="3">MY-2018</strain>
        <tissue evidence="3">Skin</tissue>
    </source>
</reference>
<name>A0A484GPS4_SOUCH</name>
<dbReference type="PANTHER" id="PTHR12610:SF30">
    <property type="entry name" value="SINGLE-STRANDED DNA-BINDING PROTEIN 4"/>
    <property type="match status" value="1"/>
</dbReference>